<dbReference type="InterPro" id="IPR017896">
    <property type="entry name" value="4Fe4S_Fe-S-bd"/>
</dbReference>
<gene>
    <name evidence="10" type="ORF">SAMN04489859_101061</name>
</gene>
<dbReference type="Pfam" id="PF08331">
    <property type="entry name" value="QueG_DUF1730"/>
    <property type="match status" value="1"/>
</dbReference>
<dbReference type="PROSITE" id="PS51379">
    <property type="entry name" value="4FE4S_FER_2"/>
    <property type="match status" value="1"/>
</dbReference>
<proteinExistence type="predicted"/>
<dbReference type="InterPro" id="IPR004453">
    <property type="entry name" value="QueG"/>
</dbReference>
<dbReference type="PANTHER" id="PTHR30002:SF4">
    <property type="entry name" value="EPOXYQUEUOSINE REDUCTASE"/>
    <property type="match status" value="1"/>
</dbReference>
<dbReference type="GO" id="GO:0052693">
    <property type="term" value="F:epoxyqueuosine reductase activity"/>
    <property type="evidence" value="ECO:0007669"/>
    <property type="project" value="TreeGrafter"/>
</dbReference>
<dbReference type="NCBIfam" id="TIGR00276">
    <property type="entry name" value="tRNA epoxyqueuosine(34) reductase QueG"/>
    <property type="match status" value="1"/>
</dbReference>
<dbReference type="GO" id="GO:0046872">
    <property type="term" value="F:metal ion binding"/>
    <property type="evidence" value="ECO:0007669"/>
    <property type="project" value="UniProtKB-KW"/>
</dbReference>
<dbReference type="FunFam" id="3.30.70.20:FF:000017">
    <property type="entry name" value="Epoxyqueuosine reductase"/>
    <property type="match status" value="1"/>
</dbReference>
<keyword evidence="4" id="KW-0479">Metal-binding</keyword>
<evidence type="ECO:0000256" key="2">
    <source>
        <dbReference type="ARBA" id="ARBA00022490"/>
    </source>
</evidence>
<evidence type="ECO:0000256" key="3">
    <source>
        <dbReference type="ARBA" id="ARBA00022694"/>
    </source>
</evidence>
<sequence>MKQALAAEAEAVGFSRMRVTTPDSVPEIAERLSAFLEAGRHGQMGWMAERVHWRGDPSALWPEARSVIVLAELYTPDHDPLEVLESRDRAAISVYAQGRDYHDLVKKRLKRLGRWLLEETQRRGAEGEQIKVFVDTAPVMEKPLAQAAGMGWQGKHTNLLSRELGSWFFLGSIFTTLALPVDPPEKPHCGNCRACLDICPTGAFPAPFQLDARRCISYLTIEHKGPVDPELRPLMGNRIYGCDDCLAVCPWNKFARKGSETRYHGLVGAPHLADLAVLDDAGFRARFSGSPIKRIGRDRLVRNVLYAIGNSGRADLIPVAQGLAGDADGAVADAARWAVMALRR</sequence>
<dbReference type="PROSITE" id="PS00198">
    <property type="entry name" value="4FE4S_FER_1"/>
    <property type="match status" value="1"/>
</dbReference>
<dbReference type="GO" id="GO:0051539">
    <property type="term" value="F:4 iron, 4 sulfur cluster binding"/>
    <property type="evidence" value="ECO:0007669"/>
    <property type="project" value="UniProtKB-KW"/>
</dbReference>
<feature type="domain" description="4Fe-4S ferredoxin-type" evidence="9">
    <location>
        <begin position="177"/>
        <end position="209"/>
    </location>
</feature>
<keyword evidence="2" id="KW-0963">Cytoplasm</keyword>
<name>A0A1H8HR31_9RHOB</name>
<dbReference type="EMBL" id="FODE01000010">
    <property type="protein sequence ID" value="SEN58740.1"/>
    <property type="molecule type" value="Genomic_DNA"/>
</dbReference>
<dbReference type="InterPro" id="IPR013542">
    <property type="entry name" value="QueG_DUF1730"/>
</dbReference>
<evidence type="ECO:0000313" key="11">
    <source>
        <dbReference type="Proteomes" id="UP000199054"/>
    </source>
</evidence>
<keyword evidence="1" id="KW-0004">4Fe-4S</keyword>
<evidence type="ECO:0000256" key="1">
    <source>
        <dbReference type="ARBA" id="ARBA00022485"/>
    </source>
</evidence>
<dbReference type="Pfam" id="PF13484">
    <property type="entry name" value="Fer4_16"/>
    <property type="match status" value="1"/>
</dbReference>
<dbReference type="GO" id="GO:0008616">
    <property type="term" value="P:tRNA queuosine(34) biosynthetic process"/>
    <property type="evidence" value="ECO:0007669"/>
    <property type="project" value="UniProtKB-KW"/>
</dbReference>
<dbReference type="Proteomes" id="UP000199054">
    <property type="component" value="Unassembled WGS sequence"/>
</dbReference>
<evidence type="ECO:0000256" key="4">
    <source>
        <dbReference type="ARBA" id="ARBA00022723"/>
    </source>
</evidence>
<organism evidence="10 11">
    <name type="scientific">Paracoccus alcaliphilus</name>
    <dbReference type="NCBI Taxonomy" id="34002"/>
    <lineage>
        <taxon>Bacteria</taxon>
        <taxon>Pseudomonadati</taxon>
        <taxon>Pseudomonadota</taxon>
        <taxon>Alphaproteobacteria</taxon>
        <taxon>Rhodobacterales</taxon>
        <taxon>Paracoccaceae</taxon>
        <taxon>Paracoccus</taxon>
    </lineage>
</organism>
<keyword evidence="3" id="KW-0819">tRNA processing</keyword>
<reference evidence="10 11" key="1">
    <citation type="submission" date="2016-10" db="EMBL/GenBank/DDBJ databases">
        <authorList>
            <person name="de Groot N.N."/>
        </authorList>
    </citation>
    <scope>NUCLEOTIDE SEQUENCE [LARGE SCALE GENOMIC DNA]</scope>
    <source>
        <strain evidence="10 11">DSM 8512</strain>
    </source>
</reference>
<evidence type="ECO:0000256" key="5">
    <source>
        <dbReference type="ARBA" id="ARBA00022785"/>
    </source>
</evidence>
<dbReference type="InterPro" id="IPR017900">
    <property type="entry name" value="4Fe4S_Fe_S_CS"/>
</dbReference>
<keyword evidence="8" id="KW-0411">Iron-sulfur</keyword>
<evidence type="ECO:0000256" key="8">
    <source>
        <dbReference type="ARBA" id="ARBA00023014"/>
    </source>
</evidence>
<protein>
    <submittedName>
        <fullName evidence="10">Epoxyqueuosine reductase</fullName>
    </submittedName>
</protein>
<dbReference type="SUPFAM" id="SSF46548">
    <property type="entry name" value="alpha-helical ferredoxin"/>
    <property type="match status" value="1"/>
</dbReference>
<dbReference type="AlphaFoldDB" id="A0A1H8HR31"/>
<evidence type="ECO:0000313" key="10">
    <source>
        <dbReference type="EMBL" id="SEN58740.1"/>
    </source>
</evidence>
<evidence type="ECO:0000259" key="9">
    <source>
        <dbReference type="PROSITE" id="PS51379"/>
    </source>
</evidence>
<dbReference type="STRING" id="34002.SAMN04489859_101061"/>
<evidence type="ECO:0000256" key="6">
    <source>
        <dbReference type="ARBA" id="ARBA00023002"/>
    </source>
</evidence>
<dbReference type="OrthoDB" id="9784571at2"/>
<keyword evidence="6" id="KW-0560">Oxidoreductase</keyword>
<dbReference type="RefSeq" id="WP_090611544.1">
    <property type="nucleotide sequence ID" value="NZ_CP067124.1"/>
</dbReference>
<keyword evidence="7" id="KW-0408">Iron</keyword>
<keyword evidence="11" id="KW-1185">Reference proteome</keyword>
<accession>A0A1H8HR31</accession>
<dbReference type="PANTHER" id="PTHR30002">
    <property type="entry name" value="EPOXYQUEUOSINE REDUCTASE"/>
    <property type="match status" value="1"/>
</dbReference>
<keyword evidence="5" id="KW-0671">Queuosine biosynthesis</keyword>
<evidence type="ECO:0000256" key="7">
    <source>
        <dbReference type="ARBA" id="ARBA00023004"/>
    </source>
</evidence>
<dbReference type="Gene3D" id="3.30.70.20">
    <property type="match status" value="1"/>
</dbReference>